<gene>
    <name evidence="10" type="ORF">UREG_01084</name>
</gene>
<dbReference type="OMA" id="ESECLTI"/>
<dbReference type="Gene3D" id="3.20.20.150">
    <property type="entry name" value="Divalent-metal-dependent TIM barrel enzymes"/>
    <property type="match status" value="1"/>
</dbReference>
<organism evidence="10 11">
    <name type="scientific">Uncinocarpus reesii (strain UAMH 1704)</name>
    <dbReference type="NCBI Taxonomy" id="336963"/>
    <lineage>
        <taxon>Eukaryota</taxon>
        <taxon>Fungi</taxon>
        <taxon>Dikarya</taxon>
        <taxon>Ascomycota</taxon>
        <taxon>Pezizomycotina</taxon>
        <taxon>Eurotiomycetes</taxon>
        <taxon>Eurotiomycetidae</taxon>
        <taxon>Onygenales</taxon>
        <taxon>Onygenaceae</taxon>
        <taxon>Uncinocarpus</taxon>
    </lineage>
</organism>
<dbReference type="InParanoid" id="C4JG04"/>
<dbReference type="Proteomes" id="UP000002058">
    <property type="component" value="Unassembled WGS sequence"/>
</dbReference>
<dbReference type="PROSITE" id="PS00731">
    <property type="entry name" value="AP_NUCLEASE_F2_3"/>
    <property type="match status" value="1"/>
</dbReference>
<dbReference type="GeneID" id="8438291"/>
<dbReference type="VEuPathDB" id="FungiDB:UREG_01084"/>
<dbReference type="OrthoDB" id="7663182at2759"/>
<dbReference type="NCBIfam" id="TIGR00587">
    <property type="entry name" value="nfo"/>
    <property type="match status" value="1"/>
</dbReference>
<evidence type="ECO:0000256" key="7">
    <source>
        <dbReference type="ARBA" id="ARBA00023204"/>
    </source>
</evidence>
<dbReference type="InterPro" id="IPR013022">
    <property type="entry name" value="Xyl_isomerase-like_TIM-brl"/>
</dbReference>
<dbReference type="PROSITE" id="PS51432">
    <property type="entry name" value="AP_NUCLEASE_F2_4"/>
    <property type="match status" value="1"/>
</dbReference>
<evidence type="ECO:0000256" key="3">
    <source>
        <dbReference type="ARBA" id="ARBA00022723"/>
    </source>
</evidence>
<feature type="region of interest" description="Disordered" evidence="8">
    <location>
        <begin position="284"/>
        <end position="360"/>
    </location>
</feature>
<dbReference type="GO" id="GO:0006284">
    <property type="term" value="P:base-excision repair"/>
    <property type="evidence" value="ECO:0007669"/>
    <property type="project" value="TreeGrafter"/>
</dbReference>
<name>C4JG04_UNCRE</name>
<feature type="region of interest" description="Disordered" evidence="8">
    <location>
        <begin position="194"/>
        <end position="249"/>
    </location>
</feature>
<proteinExistence type="inferred from homology"/>
<dbReference type="SMART" id="SM00518">
    <property type="entry name" value="AP2Ec"/>
    <property type="match status" value="1"/>
</dbReference>
<dbReference type="GO" id="GO:0005634">
    <property type="term" value="C:nucleus"/>
    <property type="evidence" value="ECO:0007669"/>
    <property type="project" value="TreeGrafter"/>
</dbReference>
<dbReference type="EMBL" id="CH476615">
    <property type="protein sequence ID" value="EEP76235.1"/>
    <property type="molecule type" value="Genomic_DNA"/>
</dbReference>
<feature type="compositionally biased region" description="Basic residues" evidence="8">
    <location>
        <begin position="233"/>
        <end position="247"/>
    </location>
</feature>
<dbReference type="GO" id="GO:0005739">
    <property type="term" value="C:mitochondrion"/>
    <property type="evidence" value="ECO:0007669"/>
    <property type="project" value="TreeGrafter"/>
</dbReference>
<dbReference type="AlphaFoldDB" id="C4JG04"/>
<feature type="compositionally biased region" description="Basic and acidic residues" evidence="8">
    <location>
        <begin position="288"/>
        <end position="325"/>
    </location>
</feature>
<comment type="similarity">
    <text evidence="2">Belongs to the AP endonuclease 2 family.</text>
</comment>
<protein>
    <submittedName>
        <fullName evidence="10">DNA-(Apurinic or apyrimidinic site) lyase 1</fullName>
    </submittedName>
</protein>
<dbReference type="eggNOG" id="KOG3997">
    <property type="taxonomic scope" value="Eukaryota"/>
</dbReference>
<keyword evidence="11" id="KW-1185">Reference proteome</keyword>
<dbReference type="GO" id="GO:0003906">
    <property type="term" value="F:DNA-(apurinic or apyrimidinic site) endonuclease activity"/>
    <property type="evidence" value="ECO:0007669"/>
    <property type="project" value="TreeGrafter"/>
</dbReference>
<dbReference type="SUPFAM" id="SSF51658">
    <property type="entry name" value="Xylose isomerase-like"/>
    <property type="match status" value="1"/>
</dbReference>
<accession>C4JG04</accession>
<evidence type="ECO:0000256" key="4">
    <source>
        <dbReference type="ARBA" id="ARBA00022763"/>
    </source>
</evidence>
<dbReference type="Pfam" id="PF01261">
    <property type="entry name" value="AP_endonuc_2"/>
    <property type="match status" value="1"/>
</dbReference>
<dbReference type="InterPro" id="IPR036237">
    <property type="entry name" value="Xyl_isomerase-like_sf"/>
</dbReference>
<evidence type="ECO:0000313" key="11">
    <source>
        <dbReference type="Proteomes" id="UP000002058"/>
    </source>
</evidence>
<dbReference type="PANTHER" id="PTHR21445:SF0">
    <property type="entry name" value="APURINIC-APYRIMIDINIC ENDONUCLEASE"/>
    <property type="match status" value="1"/>
</dbReference>
<evidence type="ECO:0000256" key="6">
    <source>
        <dbReference type="ARBA" id="ARBA00022833"/>
    </source>
</evidence>
<feature type="compositionally biased region" description="Basic residues" evidence="8">
    <location>
        <begin position="326"/>
        <end position="340"/>
    </location>
</feature>
<keyword evidence="4" id="KW-0227">DNA damage</keyword>
<dbReference type="PROSITE" id="PS00730">
    <property type="entry name" value="AP_NUCLEASE_F2_2"/>
    <property type="match status" value="1"/>
</dbReference>
<dbReference type="KEGG" id="ure:UREG_01084"/>
<dbReference type="STRING" id="336963.C4JG04"/>
<evidence type="ECO:0000259" key="9">
    <source>
        <dbReference type="Pfam" id="PF01261"/>
    </source>
</evidence>
<dbReference type="GO" id="GO:0016829">
    <property type="term" value="F:lyase activity"/>
    <property type="evidence" value="ECO:0007669"/>
    <property type="project" value="UniProtKB-KW"/>
</dbReference>
<keyword evidence="7" id="KW-0234">DNA repair</keyword>
<dbReference type="GO" id="GO:0008081">
    <property type="term" value="F:phosphoric diester hydrolase activity"/>
    <property type="evidence" value="ECO:0007669"/>
    <property type="project" value="TreeGrafter"/>
</dbReference>
<reference evidence="11" key="1">
    <citation type="journal article" date="2009" name="Genome Res.">
        <title>Comparative genomic analyses of the human fungal pathogens Coccidioides and their relatives.</title>
        <authorList>
            <person name="Sharpton T.J."/>
            <person name="Stajich J.E."/>
            <person name="Rounsley S.D."/>
            <person name="Gardner M.J."/>
            <person name="Wortman J.R."/>
            <person name="Jordar V.S."/>
            <person name="Maiti R."/>
            <person name="Kodira C.D."/>
            <person name="Neafsey D.E."/>
            <person name="Zeng Q."/>
            <person name="Hung C.-Y."/>
            <person name="McMahan C."/>
            <person name="Muszewska A."/>
            <person name="Grynberg M."/>
            <person name="Mandel M.A."/>
            <person name="Kellner E.M."/>
            <person name="Barker B.M."/>
            <person name="Galgiani J.N."/>
            <person name="Orbach M.J."/>
            <person name="Kirkland T.N."/>
            <person name="Cole G.T."/>
            <person name="Henn M.R."/>
            <person name="Birren B.W."/>
            <person name="Taylor J.W."/>
        </authorList>
    </citation>
    <scope>NUCLEOTIDE SEQUENCE [LARGE SCALE GENOMIC DNA]</scope>
    <source>
        <strain evidence="11">UAMH 1704</strain>
    </source>
</reference>
<feature type="domain" description="Xylose isomerase-like TIM barrel" evidence="9">
    <location>
        <begin position="28"/>
        <end position="193"/>
    </location>
</feature>
<dbReference type="InterPro" id="IPR018246">
    <property type="entry name" value="AP_endonuc_F2_Zn_BS"/>
</dbReference>
<keyword evidence="3" id="KW-0479">Metal-binding</keyword>
<comment type="cofactor">
    <cofactor evidence="1">
        <name>Zn(2+)</name>
        <dbReference type="ChEBI" id="CHEBI:29105"/>
    </cofactor>
</comment>
<dbReference type="PANTHER" id="PTHR21445">
    <property type="entry name" value="ENDONUCLEASE IV ENDODEOXYRIBONUCLEASE IV"/>
    <property type="match status" value="1"/>
</dbReference>
<keyword evidence="10" id="KW-0456">Lyase</keyword>
<keyword evidence="6" id="KW-0862">Zinc</keyword>
<dbReference type="HOGENOM" id="CLU_025885_1_0_1"/>
<keyword evidence="5" id="KW-0378">Hydrolase</keyword>
<dbReference type="GO" id="GO:0003677">
    <property type="term" value="F:DNA binding"/>
    <property type="evidence" value="ECO:0007669"/>
    <property type="project" value="InterPro"/>
</dbReference>
<evidence type="ECO:0000256" key="5">
    <source>
        <dbReference type="ARBA" id="ARBA00022801"/>
    </source>
</evidence>
<feature type="compositionally biased region" description="Basic and acidic residues" evidence="8">
    <location>
        <begin position="194"/>
        <end position="221"/>
    </location>
</feature>
<dbReference type="RefSeq" id="XP_002541568.1">
    <property type="nucleotide sequence ID" value="XM_002541522.1"/>
</dbReference>
<evidence type="ECO:0000256" key="2">
    <source>
        <dbReference type="ARBA" id="ARBA00005340"/>
    </source>
</evidence>
<evidence type="ECO:0000256" key="8">
    <source>
        <dbReference type="SAM" id="MobiDB-lite"/>
    </source>
</evidence>
<dbReference type="GO" id="GO:0008270">
    <property type="term" value="F:zinc ion binding"/>
    <property type="evidence" value="ECO:0007669"/>
    <property type="project" value="InterPro"/>
</dbReference>
<evidence type="ECO:0000313" key="10">
    <source>
        <dbReference type="EMBL" id="EEP76235.1"/>
    </source>
</evidence>
<sequence length="360" mass="40065">MRGAWYKTLQFSVSFPHSHILKVQKLNINCSPGATNQSTLDSALSRLAKALIAALDATKTVIPVLETTCGHGTTIGGPLSHFQSLLALIPETYHPRLGICLDTCHTFAAGYDLRSPESWNEFMDEFDKTVGLKFLRALHINDSKTPLGSKRDLHANIGTGFLGLRAFHNVMNDKRLEDLPMILETPIDRPAETVEAHQQEEAVASECEHDNLDVSESERPSGKKRTTTSTASKTKKVRTTTKAKTKTKPAMIEDKSVWVREIKLLESLIGMDPESREFKSLEAGLAEQGKEEREKQQALFDKKREKEQAKDAKQKDIRDMLDGKGKKTKARAASKRGKKKEKTESSGEETALSDAEYESN</sequence>
<dbReference type="InterPro" id="IPR001719">
    <property type="entry name" value="AP_endonuc_2"/>
</dbReference>
<evidence type="ECO:0000256" key="1">
    <source>
        <dbReference type="ARBA" id="ARBA00001947"/>
    </source>
</evidence>